<sequence>MSMPGLCACAQKSAIHPQSMHPTIFCK</sequence>
<dbReference type="EMBL" id="GGEC01042774">
    <property type="protein sequence ID" value="MBX23258.1"/>
    <property type="molecule type" value="Transcribed_RNA"/>
</dbReference>
<organism evidence="1">
    <name type="scientific">Rhizophora mucronata</name>
    <name type="common">Asiatic mangrove</name>
    <dbReference type="NCBI Taxonomy" id="61149"/>
    <lineage>
        <taxon>Eukaryota</taxon>
        <taxon>Viridiplantae</taxon>
        <taxon>Streptophyta</taxon>
        <taxon>Embryophyta</taxon>
        <taxon>Tracheophyta</taxon>
        <taxon>Spermatophyta</taxon>
        <taxon>Magnoliopsida</taxon>
        <taxon>eudicotyledons</taxon>
        <taxon>Gunneridae</taxon>
        <taxon>Pentapetalae</taxon>
        <taxon>rosids</taxon>
        <taxon>fabids</taxon>
        <taxon>Malpighiales</taxon>
        <taxon>Rhizophoraceae</taxon>
        <taxon>Rhizophora</taxon>
    </lineage>
</organism>
<name>A0A2P2LZ83_RHIMU</name>
<reference evidence="1" key="1">
    <citation type="submission" date="2018-02" db="EMBL/GenBank/DDBJ databases">
        <title>Rhizophora mucronata_Transcriptome.</title>
        <authorList>
            <person name="Meera S.P."/>
            <person name="Sreeshan A."/>
            <person name="Augustine A."/>
        </authorList>
    </citation>
    <scope>NUCLEOTIDE SEQUENCE</scope>
    <source>
        <tissue evidence="1">Leaf</tissue>
    </source>
</reference>
<accession>A0A2P2LZ83</accession>
<protein>
    <submittedName>
        <fullName evidence="1">Uncharacterized protein</fullName>
    </submittedName>
</protein>
<dbReference type="AlphaFoldDB" id="A0A2P2LZ83"/>
<proteinExistence type="predicted"/>
<evidence type="ECO:0000313" key="1">
    <source>
        <dbReference type="EMBL" id="MBX23258.1"/>
    </source>
</evidence>